<accession>A0ABX0A6F9</accession>
<evidence type="ECO:0000256" key="4">
    <source>
        <dbReference type="ARBA" id="ARBA00022692"/>
    </source>
</evidence>
<keyword evidence="4" id="KW-0812">Transmembrane</keyword>
<dbReference type="InterPro" id="IPR025713">
    <property type="entry name" value="MotB-like_N_dom"/>
</dbReference>
<protein>
    <submittedName>
        <fullName evidence="9">Flagellar motor protein MotB</fullName>
    </submittedName>
</protein>
<dbReference type="PANTHER" id="PTHR30329">
    <property type="entry name" value="STATOR ELEMENT OF FLAGELLAR MOTOR COMPLEX"/>
    <property type="match status" value="1"/>
</dbReference>
<evidence type="ECO:0000256" key="3">
    <source>
        <dbReference type="ARBA" id="ARBA00022475"/>
    </source>
</evidence>
<dbReference type="Gene3D" id="3.30.1330.60">
    <property type="entry name" value="OmpA-like domain"/>
    <property type="match status" value="1"/>
</dbReference>
<dbReference type="RefSeq" id="WP_161919827.1">
    <property type="nucleotide sequence ID" value="NZ_JAACYS010000012.1"/>
</dbReference>
<comment type="subcellular location">
    <subcellularLocation>
        <location evidence="1">Cell membrane</location>
        <topology evidence="1">Single-pass membrane protein</topology>
    </subcellularLocation>
</comment>
<dbReference type="InterPro" id="IPR006665">
    <property type="entry name" value="OmpA-like"/>
</dbReference>
<evidence type="ECO:0000256" key="7">
    <source>
        <dbReference type="PROSITE-ProRule" id="PRU00473"/>
    </source>
</evidence>
<evidence type="ECO:0000256" key="1">
    <source>
        <dbReference type="ARBA" id="ARBA00004162"/>
    </source>
</evidence>
<evidence type="ECO:0000256" key="5">
    <source>
        <dbReference type="ARBA" id="ARBA00022989"/>
    </source>
</evidence>
<evidence type="ECO:0000256" key="2">
    <source>
        <dbReference type="ARBA" id="ARBA00008914"/>
    </source>
</evidence>
<dbReference type="Pfam" id="PF00691">
    <property type="entry name" value="OmpA"/>
    <property type="match status" value="1"/>
</dbReference>
<dbReference type="InterPro" id="IPR050330">
    <property type="entry name" value="Bact_OuterMem_StrucFunc"/>
</dbReference>
<proteinExistence type="inferred from homology"/>
<dbReference type="InterPro" id="IPR036737">
    <property type="entry name" value="OmpA-like_sf"/>
</dbReference>
<sequence>MKYKKRQKSPKKGAPAWMVTYSDLVTLILVFFVLLFGMSQIDKEKFEALAQSFRERVIFDFYPSSIPYEQVPNNIFDEGEIGDINGDGVDDGDFDELQSRLEEQSKMDAQLNALMTEVSKFIEDSELDDIVIITRNERGIVLVLPEQVLFETGEAEIIDEAIPFLNHVGSLIKDMPNVVRVEGHTDSRPISNSRFPSNWELSSARAASVIRYFVDQHEIDATRFIATGYSDTRPIAPNDGPDNWAKNRRVEIVILDPYYTGDAGEEDPIN</sequence>
<keyword evidence="9" id="KW-0282">Flagellum</keyword>
<dbReference type="CDD" id="cd07185">
    <property type="entry name" value="OmpA_C-like"/>
    <property type="match status" value="1"/>
</dbReference>
<keyword evidence="3" id="KW-1003">Cell membrane</keyword>
<evidence type="ECO:0000259" key="8">
    <source>
        <dbReference type="PROSITE" id="PS51123"/>
    </source>
</evidence>
<dbReference type="EMBL" id="JAACYS010000012">
    <property type="protein sequence ID" value="NCU16990.1"/>
    <property type="molecule type" value="Genomic_DNA"/>
</dbReference>
<dbReference type="SUPFAM" id="SSF103088">
    <property type="entry name" value="OmpA-like"/>
    <property type="match status" value="1"/>
</dbReference>
<comment type="similarity">
    <text evidence="2">Belongs to the MotB family.</text>
</comment>
<evidence type="ECO:0000256" key="6">
    <source>
        <dbReference type="ARBA" id="ARBA00023136"/>
    </source>
</evidence>
<dbReference type="PANTHER" id="PTHR30329:SF16">
    <property type="entry name" value="CHEMOTAXIS MOTB PROTEIN"/>
    <property type="match status" value="1"/>
</dbReference>
<dbReference type="Pfam" id="PF13677">
    <property type="entry name" value="MotB_plug"/>
    <property type="match status" value="1"/>
</dbReference>
<keyword evidence="5" id="KW-1133">Transmembrane helix</keyword>
<feature type="domain" description="OmpA-like" evidence="8">
    <location>
        <begin position="137"/>
        <end position="258"/>
    </location>
</feature>
<dbReference type="Proteomes" id="UP000743899">
    <property type="component" value="Unassembled WGS sequence"/>
</dbReference>
<comment type="caution">
    <text evidence="9">The sequence shown here is derived from an EMBL/GenBank/DDBJ whole genome shotgun (WGS) entry which is preliminary data.</text>
</comment>
<dbReference type="PROSITE" id="PS51123">
    <property type="entry name" value="OMPA_2"/>
    <property type="match status" value="1"/>
</dbReference>
<keyword evidence="10" id="KW-1185">Reference proteome</keyword>
<evidence type="ECO:0000313" key="9">
    <source>
        <dbReference type="EMBL" id="NCU16990.1"/>
    </source>
</evidence>
<evidence type="ECO:0000313" key="10">
    <source>
        <dbReference type="Proteomes" id="UP000743899"/>
    </source>
</evidence>
<keyword evidence="6 7" id="KW-0472">Membrane</keyword>
<gene>
    <name evidence="9" type="primary">motB</name>
    <name evidence="9" type="ORF">GW534_04280</name>
</gene>
<keyword evidence="9" id="KW-0969">Cilium</keyword>
<dbReference type="NCBIfam" id="NF005382">
    <property type="entry name" value="PRK06925.1"/>
    <property type="match status" value="1"/>
</dbReference>
<organism evidence="9 10">
    <name type="scientific">Pallidibacillus pasinlerensis</name>
    <dbReference type="NCBI Taxonomy" id="2703818"/>
    <lineage>
        <taxon>Bacteria</taxon>
        <taxon>Bacillati</taxon>
        <taxon>Bacillota</taxon>
        <taxon>Bacilli</taxon>
        <taxon>Bacillales</taxon>
        <taxon>Bacillaceae</taxon>
        <taxon>Pallidibacillus</taxon>
    </lineage>
</organism>
<keyword evidence="9" id="KW-0966">Cell projection</keyword>
<reference evidence="9 10" key="1">
    <citation type="submission" date="2020-01" db="EMBL/GenBank/DDBJ databases">
        <title>A novel Bacillus sp. from Pasinler.</title>
        <authorList>
            <person name="Adiguzel A."/>
            <person name="Ay H."/>
            <person name="Baltaci M.O."/>
        </authorList>
    </citation>
    <scope>NUCLEOTIDE SEQUENCE [LARGE SCALE GENOMIC DNA]</scope>
    <source>
        <strain evidence="9 10">P1</strain>
    </source>
</reference>
<name>A0ABX0A6F9_9BACI</name>